<keyword evidence="3" id="KW-1185">Reference proteome</keyword>
<dbReference type="Proteomes" id="UP001295423">
    <property type="component" value="Unassembled WGS sequence"/>
</dbReference>
<feature type="domain" description="Fatty acid desaturase" evidence="1">
    <location>
        <begin position="103"/>
        <end position="355"/>
    </location>
</feature>
<comment type="caution">
    <text evidence="2">The sequence shown here is derived from an EMBL/GenBank/DDBJ whole genome shotgun (WGS) entry which is preliminary data.</text>
</comment>
<name>A0AAD2CPU9_9STRA</name>
<evidence type="ECO:0000259" key="1">
    <source>
        <dbReference type="Pfam" id="PF00487"/>
    </source>
</evidence>
<organism evidence="2 3">
    <name type="scientific">Cylindrotheca closterium</name>
    <dbReference type="NCBI Taxonomy" id="2856"/>
    <lineage>
        <taxon>Eukaryota</taxon>
        <taxon>Sar</taxon>
        <taxon>Stramenopiles</taxon>
        <taxon>Ochrophyta</taxon>
        <taxon>Bacillariophyta</taxon>
        <taxon>Bacillariophyceae</taxon>
        <taxon>Bacillariophycidae</taxon>
        <taxon>Bacillariales</taxon>
        <taxon>Bacillariaceae</taxon>
        <taxon>Cylindrotheca</taxon>
    </lineage>
</organism>
<dbReference type="InterPro" id="IPR012171">
    <property type="entry name" value="Fatty_acid_desaturase"/>
</dbReference>
<dbReference type="EMBL" id="CAKOGP040000890">
    <property type="protein sequence ID" value="CAJ1940096.1"/>
    <property type="molecule type" value="Genomic_DNA"/>
</dbReference>
<dbReference type="PANTHER" id="PTHR19353:SF19">
    <property type="entry name" value="DELTA(5) FATTY ACID DESATURASE C-RELATED"/>
    <property type="match status" value="1"/>
</dbReference>
<dbReference type="GO" id="GO:0016717">
    <property type="term" value="F:oxidoreductase activity, acting on paired donors, with oxidation of a pair of donors resulting in the reduction of molecular oxygen to two molecules of water"/>
    <property type="evidence" value="ECO:0007669"/>
    <property type="project" value="TreeGrafter"/>
</dbReference>
<dbReference type="GO" id="GO:0016020">
    <property type="term" value="C:membrane"/>
    <property type="evidence" value="ECO:0007669"/>
    <property type="project" value="TreeGrafter"/>
</dbReference>
<evidence type="ECO:0000313" key="2">
    <source>
        <dbReference type="EMBL" id="CAJ1940096.1"/>
    </source>
</evidence>
<gene>
    <name evidence="2" type="ORF">CYCCA115_LOCUS6869</name>
</gene>
<protein>
    <recommendedName>
        <fullName evidence="1">Fatty acid desaturase domain-containing protein</fullName>
    </recommendedName>
</protein>
<reference evidence="2" key="1">
    <citation type="submission" date="2023-08" db="EMBL/GenBank/DDBJ databases">
        <authorList>
            <person name="Audoor S."/>
            <person name="Bilcke G."/>
        </authorList>
    </citation>
    <scope>NUCLEOTIDE SEQUENCE</scope>
</reference>
<dbReference type="PANTHER" id="PTHR19353">
    <property type="entry name" value="FATTY ACID DESATURASE 2"/>
    <property type="match status" value="1"/>
</dbReference>
<evidence type="ECO:0000313" key="3">
    <source>
        <dbReference type="Proteomes" id="UP001295423"/>
    </source>
</evidence>
<dbReference type="InterPro" id="IPR005804">
    <property type="entry name" value="FA_desaturase_dom"/>
</dbReference>
<sequence length="384" mass="45017">MCKTPDIPVQEDVSTVDKDWTDKDIKPSERKARDRILPNGVVLKLMKRSDWLGTKRFLSNMSFMCLTAYAIYRTGMHSEFAEVENLRQLLSVLSSPKMLTFGPLYFFYGFQMQCMGFAGGHELLHGNAFKTKWLNTVVTFFVSTAFFEVLWHEKINHKQHHIYTLDIDRDPELTSFFSRKELENPNFKSASTSRYNYFRGFWNVFSHLYHRMCRLVSSSMGILTDYTGIWWSMKSPTPEEFSSSVVSELQFFSILQLAVYVTIFSTYGNNLDNFKTLCFWWTAPCVIGYAPINFIRNAEHSDCDRVTNQLHATRTVESTFFLRWLLWETNFHAEHHAYPMVPFFNLPVLHDLLDDHIKHNEIKSFTLQNWAMIRPGGWIDVQNS</sequence>
<dbReference type="AlphaFoldDB" id="A0AAD2CPU9"/>
<dbReference type="Pfam" id="PF00487">
    <property type="entry name" value="FA_desaturase"/>
    <property type="match status" value="1"/>
</dbReference>
<dbReference type="GO" id="GO:0008610">
    <property type="term" value="P:lipid biosynthetic process"/>
    <property type="evidence" value="ECO:0007669"/>
    <property type="project" value="UniProtKB-ARBA"/>
</dbReference>
<proteinExistence type="predicted"/>
<accession>A0AAD2CPU9</accession>